<dbReference type="OrthoDB" id="551907at2759"/>
<keyword evidence="6" id="KW-1185">Reference proteome</keyword>
<dbReference type="Pfam" id="PF00249">
    <property type="entry name" value="Myb_DNA-binding"/>
    <property type="match status" value="1"/>
</dbReference>
<evidence type="ECO:0000313" key="6">
    <source>
        <dbReference type="Proteomes" id="UP001141806"/>
    </source>
</evidence>
<dbReference type="InterPro" id="IPR001005">
    <property type="entry name" value="SANT/Myb"/>
</dbReference>
<evidence type="ECO:0000256" key="3">
    <source>
        <dbReference type="ARBA" id="ARBA00023242"/>
    </source>
</evidence>
<protein>
    <recommendedName>
        <fullName evidence="4">HTH myb-type domain-containing protein</fullName>
    </recommendedName>
</protein>
<sequence length="227" mass="26233">MRDSSRIAAVRRYKKSEVPRLRWTPDLHESFVEAVNFLGGKHKATPKRILQLMGSKGLMISHVKSHLQMYRSMKKGTDIKSLLSRRPSSNRRTDFGDLNSFYRRNVMENTHLVPKRTQCFTLQRPLGVQLMECESEKRASGHDRFENQLAKVNSFGGISKREDVGHPSDQNYELSLSFTLSPLERSEKKELWPFEEHIPQVNINSKERGIMDINSSEESCINLDLTI</sequence>
<dbReference type="PANTHER" id="PTHR31314">
    <property type="entry name" value="MYB FAMILY TRANSCRIPTION FACTOR PHL7-LIKE"/>
    <property type="match status" value="1"/>
</dbReference>
<dbReference type="InterPro" id="IPR009057">
    <property type="entry name" value="Homeodomain-like_sf"/>
</dbReference>
<evidence type="ECO:0000256" key="1">
    <source>
        <dbReference type="ARBA" id="ARBA00023015"/>
    </source>
</evidence>
<proteinExistence type="predicted"/>
<dbReference type="EMBL" id="JAMYWD010000003">
    <property type="protein sequence ID" value="KAJ4975083.1"/>
    <property type="molecule type" value="Genomic_DNA"/>
</dbReference>
<dbReference type="AlphaFoldDB" id="A0A9Q0KQR3"/>
<evidence type="ECO:0000256" key="2">
    <source>
        <dbReference type="ARBA" id="ARBA00023163"/>
    </source>
</evidence>
<dbReference type="SUPFAM" id="SSF46689">
    <property type="entry name" value="Homeodomain-like"/>
    <property type="match status" value="1"/>
</dbReference>
<keyword evidence="2" id="KW-0804">Transcription</keyword>
<name>A0A9Q0KQR3_9MAGN</name>
<dbReference type="PANTHER" id="PTHR31314:SF113">
    <property type="entry name" value="MYB FAMILY TRANSCRIPTION FACTOR MPH1"/>
    <property type="match status" value="1"/>
</dbReference>
<dbReference type="InterPro" id="IPR046955">
    <property type="entry name" value="PHR1-like"/>
</dbReference>
<dbReference type="FunFam" id="1.10.10.60:FF:000002">
    <property type="entry name" value="Myb family transcription factor"/>
    <property type="match status" value="1"/>
</dbReference>
<dbReference type="GO" id="GO:0003700">
    <property type="term" value="F:DNA-binding transcription factor activity"/>
    <property type="evidence" value="ECO:0007669"/>
    <property type="project" value="InterPro"/>
</dbReference>
<keyword evidence="1" id="KW-0805">Transcription regulation</keyword>
<dbReference type="PROSITE" id="PS51294">
    <property type="entry name" value="HTH_MYB"/>
    <property type="match status" value="1"/>
</dbReference>
<dbReference type="Gene3D" id="1.10.10.60">
    <property type="entry name" value="Homeodomain-like"/>
    <property type="match status" value="1"/>
</dbReference>
<feature type="domain" description="HTH myb-type" evidence="4">
    <location>
        <begin position="15"/>
        <end position="75"/>
    </location>
</feature>
<evidence type="ECO:0000259" key="4">
    <source>
        <dbReference type="PROSITE" id="PS51294"/>
    </source>
</evidence>
<gene>
    <name evidence="5" type="ORF">NE237_000189</name>
</gene>
<comment type="caution">
    <text evidence="5">The sequence shown here is derived from an EMBL/GenBank/DDBJ whole genome shotgun (WGS) entry which is preliminary data.</text>
</comment>
<keyword evidence="3" id="KW-0539">Nucleus</keyword>
<organism evidence="5 6">
    <name type="scientific">Protea cynaroides</name>
    <dbReference type="NCBI Taxonomy" id="273540"/>
    <lineage>
        <taxon>Eukaryota</taxon>
        <taxon>Viridiplantae</taxon>
        <taxon>Streptophyta</taxon>
        <taxon>Embryophyta</taxon>
        <taxon>Tracheophyta</taxon>
        <taxon>Spermatophyta</taxon>
        <taxon>Magnoliopsida</taxon>
        <taxon>Proteales</taxon>
        <taxon>Proteaceae</taxon>
        <taxon>Protea</taxon>
    </lineage>
</organism>
<dbReference type="Proteomes" id="UP001141806">
    <property type="component" value="Unassembled WGS sequence"/>
</dbReference>
<dbReference type="GO" id="GO:0003677">
    <property type="term" value="F:DNA binding"/>
    <property type="evidence" value="ECO:0007669"/>
    <property type="project" value="InterPro"/>
</dbReference>
<reference evidence="5" key="1">
    <citation type="journal article" date="2023" name="Plant J.">
        <title>The genome of the king protea, Protea cynaroides.</title>
        <authorList>
            <person name="Chang J."/>
            <person name="Duong T.A."/>
            <person name="Schoeman C."/>
            <person name="Ma X."/>
            <person name="Roodt D."/>
            <person name="Barker N."/>
            <person name="Li Z."/>
            <person name="Van de Peer Y."/>
            <person name="Mizrachi E."/>
        </authorList>
    </citation>
    <scope>NUCLEOTIDE SEQUENCE</scope>
    <source>
        <tissue evidence="5">Young leaves</tissue>
    </source>
</reference>
<evidence type="ECO:0000313" key="5">
    <source>
        <dbReference type="EMBL" id="KAJ4975083.1"/>
    </source>
</evidence>
<dbReference type="InterPro" id="IPR006447">
    <property type="entry name" value="Myb_dom_plants"/>
</dbReference>
<dbReference type="InterPro" id="IPR017930">
    <property type="entry name" value="Myb_dom"/>
</dbReference>
<accession>A0A9Q0KQR3</accession>
<dbReference type="NCBIfam" id="TIGR01557">
    <property type="entry name" value="myb_SHAQKYF"/>
    <property type="match status" value="1"/>
</dbReference>